<dbReference type="PIRSF" id="PIRSF500217">
    <property type="entry name" value="AlgI"/>
    <property type="match status" value="1"/>
</dbReference>
<feature type="transmembrane region" description="Helical" evidence="8">
    <location>
        <begin position="49"/>
        <end position="67"/>
    </location>
</feature>
<name>V9HUE4_9FIRM</name>
<feature type="transmembrane region" description="Helical" evidence="8">
    <location>
        <begin position="156"/>
        <end position="175"/>
    </location>
</feature>
<gene>
    <name evidence="9" type="ORF">HMPREF9630_00674</name>
</gene>
<dbReference type="OrthoDB" id="9805788at2"/>
<keyword evidence="3 7" id="KW-1003">Cell membrane</keyword>
<comment type="similarity">
    <text evidence="2 7">Belongs to the membrane-bound acyltransferase family.</text>
</comment>
<dbReference type="InterPro" id="IPR051085">
    <property type="entry name" value="MB_O-acyltransferase"/>
</dbReference>
<dbReference type="Proteomes" id="UP000017818">
    <property type="component" value="Unassembled WGS sequence"/>
</dbReference>
<evidence type="ECO:0000256" key="1">
    <source>
        <dbReference type="ARBA" id="ARBA00004651"/>
    </source>
</evidence>
<dbReference type="PANTHER" id="PTHR13285">
    <property type="entry name" value="ACYLTRANSFERASE"/>
    <property type="match status" value="1"/>
</dbReference>
<keyword evidence="7" id="KW-0808">Transferase</keyword>
<evidence type="ECO:0000256" key="4">
    <source>
        <dbReference type="ARBA" id="ARBA00022692"/>
    </source>
</evidence>
<feature type="transmembrane region" description="Helical" evidence="8">
    <location>
        <begin position="359"/>
        <end position="376"/>
    </location>
</feature>
<keyword evidence="7" id="KW-0012">Acyltransferase</keyword>
<dbReference type="AlphaFoldDB" id="V9HUE4"/>
<comment type="subcellular location">
    <subcellularLocation>
        <location evidence="1">Cell membrane</location>
        <topology evidence="1">Multi-pass membrane protein</topology>
    </subcellularLocation>
</comment>
<evidence type="ECO:0000313" key="10">
    <source>
        <dbReference type="Proteomes" id="UP000017818"/>
    </source>
</evidence>
<dbReference type="Pfam" id="PF03062">
    <property type="entry name" value="MBOAT"/>
    <property type="match status" value="1"/>
</dbReference>
<sequence>MVFASTTFIFIFLPITFFLYFLSPNKFKNFILLLASLVFYSWGGLKYTIILLSSIVFNYFIAIMIDSRPALKYKGLRKFYLIIAIMFNIGVLFFYKYFNFFVDNLNIIFSIVNLKQLEVTKIVLPVGISFFTFQILSYIIDVYRNEVNVQKNIIKLALYIALFPQLIAGPIVRYIDIENMMNSRNIDIHSIRLGIERFIIGLGKKVILADTMGKMADNYFNNLDNISTPMAWLMGITYSLQIYYDFSAYSDMAIGLGKVFGFEFLENFNYPYISKNIKEFWRRWHISLSTWFRDYLYIPLGGNRKGALKTYRNLLIVFFVTGLWHGASWTFVFWGLYHGMFLLIEKKTKIDDFFENRRFIARIYTLVVVMIGWIFFRADTINKAFHIIINLFNFNFTNYRFVFSEAKFSNILFLLLAIFFLKPRYKSFINFINSIKSYDEKVFYRVLCVYDLLLILLFVVEICFVTSTDFNPFIYFRF</sequence>
<evidence type="ECO:0000256" key="8">
    <source>
        <dbReference type="SAM" id="Phobius"/>
    </source>
</evidence>
<dbReference type="GO" id="GO:0005886">
    <property type="term" value="C:plasma membrane"/>
    <property type="evidence" value="ECO:0007669"/>
    <property type="project" value="UniProtKB-SubCell"/>
</dbReference>
<dbReference type="InterPro" id="IPR004299">
    <property type="entry name" value="MBOAT_fam"/>
</dbReference>
<keyword evidence="6 7" id="KW-0472">Membrane</keyword>
<evidence type="ECO:0008006" key="11">
    <source>
        <dbReference type="Google" id="ProtNLM"/>
    </source>
</evidence>
<dbReference type="GO" id="GO:0042121">
    <property type="term" value="P:alginic acid biosynthetic process"/>
    <property type="evidence" value="ECO:0007669"/>
    <property type="project" value="InterPro"/>
</dbReference>
<dbReference type="InterPro" id="IPR024194">
    <property type="entry name" value="Ac/AlaTfrase_AlgI/DltB"/>
</dbReference>
<feature type="transmembrane region" description="Helical" evidence="8">
    <location>
        <begin position="314"/>
        <end position="338"/>
    </location>
</feature>
<evidence type="ECO:0000256" key="3">
    <source>
        <dbReference type="ARBA" id="ARBA00022475"/>
    </source>
</evidence>
<feature type="transmembrane region" description="Helical" evidence="8">
    <location>
        <begin position="122"/>
        <end position="144"/>
    </location>
</feature>
<feature type="transmembrane region" description="Helical" evidence="8">
    <location>
        <begin position="401"/>
        <end position="421"/>
    </location>
</feature>
<evidence type="ECO:0000256" key="5">
    <source>
        <dbReference type="ARBA" id="ARBA00022989"/>
    </source>
</evidence>
<evidence type="ECO:0000256" key="6">
    <source>
        <dbReference type="ARBA" id="ARBA00023136"/>
    </source>
</evidence>
<dbReference type="GO" id="GO:0016746">
    <property type="term" value="F:acyltransferase activity"/>
    <property type="evidence" value="ECO:0007669"/>
    <property type="project" value="UniProtKB-KW"/>
</dbReference>
<feature type="transmembrane region" description="Helical" evidence="8">
    <location>
        <begin position="6"/>
        <end position="22"/>
    </location>
</feature>
<dbReference type="PIRSF" id="PIRSF016636">
    <property type="entry name" value="AlgI_DltB"/>
    <property type="match status" value="1"/>
</dbReference>
<dbReference type="EMBL" id="AFZF02000006">
    <property type="protein sequence ID" value="EHL15305.1"/>
    <property type="molecule type" value="Genomic_DNA"/>
</dbReference>
<protein>
    <recommendedName>
        <fullName evidence="11">Membrane-bound O-acyltransferase family MBOAT</fullName>
    </recommendedName>
</protein>
<dbReference type="RefSeq" id="WP_009527300.1">
    <property type="nucleotide sequence ID" value="NZ_JH815225.1"/>
</dbReference>
<keyword evidence="4 8" id="KW-0812">Transmembrane</keyword>
<feature type="transmembrane region" description="Helical" evidence="8">
    <location>
        <begin position="79"/>
        <end position="102"/>
    </location>
</feature>
<feature type="transmembrane region" description="Helical" evidence="8">
    <location>
        <begin position="442"/>
        <end position="467"/>
    </location>
</feature>
<evidence type="ECO:0000256" key="7">
    <source>
        <dbReference type="PIRNR" id="PIRNR016636"/>
    </source>
</evidence>
<proteinExistence type="inferred from homology"/>
<reference evidence="9 10" key="1">
    <citation type="submission" date="2012-05" db="EMBL/GenBank/DDBJ databases">
        <title>The Genome Sequence of Eubacteriaceae bacterium CM2.</title>
        <authorList>
            <consortium name="The Broad Institute Genome Sequencing Platform"/>
            <person name="Earl A."/>
            <person name="Ward D."/>
            <person name="Feldgarden M."/>
            <person name="Gevers D."/>
            <person name="Sizova M."/>
            <person name="Hazen A."/>
            <person name="Epstein S."/>
            <person name="Walker B."/>
            <person name="Young S.K."/>
            <person name="Zeng Q."/>
            <person name="Gargeya S."/>
            <person name="Fitzgerald M."/>
            <person name="Haas B."/>
            <person name="Abouelleil A."/>
            <person name="Alvarado L."/>
            <person name="Arachchi H.M."/>
            <person name="Berlin A."/>
            <person name="Chapman S.B."/>
            <person name="Goldberg J."/>
            <person name="Griggs A."/>
            <person name="Gujja S."/>
            <person name="Hansen M."/>
            <person name="Howarth C."/>
            <person name="Imamovic A."/>
            <person name="Larimer J."/>
            <person name="McCowen C."/>
            <person name="Montmayeur A."/>
            <person name="Murphy C."/>
            <person name="Neiman D."/>
            <person name="Pearson M."/>
            <person name="Priest M."/>
            <person name="Roberts A."/>
            <person name="Saif S."/>
            <person name="Shea T."/>
            <person name="Sisk P."/>
            <person name="Sykes S."/>
            <person name="Wortman J."/>
            <person name="Nusbaum C."/>
            <person name="Birren B."/>
        </authorList>
    </citation>
    <scope>NUCLEOTIDE SEQUENCE [LARGE SCALE GENOMIC DNA]</scope>
    <source>
        <strain evidence="9 10">CM2</strain>
    </source>
</reference>
<evidence type="ECO:0000313" key="9">
    <source>
        <dbReference type="EMBL" id="EHL15305.1"/>
    </source>
</evidence>
<dbReference type="PANTHER" id="PTHR13285:SF18">
    <property type="entry name" value="PROTEIN-CYSTEINE N-PALMITOYLTRANSFERASE RASP"/>
    <property type="match status" value="1"/>
</dbReference>
<keyword evidence="5 8" id="KW-1133">Transmembrane helix</keyword>
<dbReference type="PATRIC" id="fig|796939.3.peg.1656"/>
<dbReference type="InterPro" id="IPR028362">
    <property type="entry name" value="AlgI"/>
</dbReference>
<dbReference type="HOGENOM" id="CLU_025255_1_3_9"/>
<accession>V9HUE4</accession>
<evidence type="ECO:0000256" key="2">
    <source>
        <dbReference type="ARBA" id="ARBA00010323"/>
    </source>
</evidence>
<comment type="caution">
    <text evidence="9">The sequence shown here is derived from an EMBL/GenBank/DDBJ whole genome shotgun (WGS) entry which is preliminary data.</text>
</comment>
<organism evidence="9 10">
    <name type="scientific">Peptoanaerobacter stomatis</name>
    <dbReference type="NCBI Taxonomy" id="796937"/>
    <lineage>
        <taxon>Bacteria</taxon>
        <taxon>Bacillati</taxon>
        <taxon>Bacillota</taxon>
        <taxon>Clostridia</taxon>
        <taxon>Peptostreptococcales</taxon>
        <taxon>Filifactoraceae</taxon>
        <taxon>Peptoanaerobacter</taxon>
    </lineage>
</organism>